<dbReference type="NCBIfam" id="NF002245">
    <property type="entry name" value="PRK01158.1"/>
    <property type="match status" value="1"/>
</dbReference>
<keyword evidence="4 5" id="KW-0119">Carbohydrate metabolism</keyword>
<evidence type="ECO:0000313" key="9">
    <source>
        <dbReference type="Proteomes" id="UP000185779"/>
    </source>
</evidence>
<dbReference type="EMBL" id="LYOR01000003">
    <property type="protein sequence ID" value="OFV66285.1"/>
    <property type="molecule type" value="Genomic_DNA"/>
</dbReference>
<evidence type="ECO:0000256" key="2">
    <source>
        <dbReference type="ARBA" id="ARBA00022801"/>
    </source>
</evidence>
<reference evidence="8 9" key="1">
    <citation type="submission" date="2016-05" db="EMBL/GenBank/DDBJ databases">
        <title>Microbial consortia oxidize butane by reversing methanogenesis.</title>
        <authorList>
            <person name="Laso-Perez R."/>
            <person name="Richter M."/>
            <person name="Wegener G."/>
            <person name="Musat F."/>
        </authorList>
    </citation>
    <scope>NUCLEOTIDE SEQUENCE [LARGE SCALE GENOMIC DNA]</scope>
    <source>
        <strain evidence="8">BOX1</strain>
    </source>
</reference>
<evidence type="ECO:0000313" key="7">
    <source>
        <dbReference type="EMBL" id="HEC57887.1"/>
    </source>
</evidence>
<evidence type="ECO:0000256" key="1">
    <source>
        <dbReference type="ARBA" id="ARBA00022723"/>
    </source>
</evidence>
<name>A0A1F2P572_9EURY</name>
<dbReference type="GO" id="GO:0000287">
    <property type="term" value="F:magnesium ion binding"/>
    <property type="evidence" value="ECO:0007669"/>
    <property type="project" value="InterPro"/>
</dbReference>
<keyword evidence="1 5" id="KW-0479">Metal-binding</keyword>
<comment type="catalytic activity">
    <reaction evidence="5">
        <text>2-phosphoglycolate + H2O = glycolate + phosphate</text>
        <dbReference type="Rhea" id="RHEA:14369"/>
        <dbReference type="ChEBI" id="CHEBI:15377"/>
        <dbReference type="ChEBI" id="CHEBI:29805"/>
        <dbReference type="ChEBI" id="CHEBI:43474"/>
        <dbReference type="ChEBI" id="CHEBI:58033"/>
        <dbReference type="EC" id="3.1.3.18"/>
    </reaction>
</comment>
<dbReference type="InterPro" id="IPR023214">
    <property type="entry name" value="HAD_sf"/>
</dbReference>
<feature type="binding site" evidence="5">
    <location>
        <position position="180"/>
    </location>
    <ligand>
        <name>Mg(2+)</name>
        <dbReference type="ChEBI" id="CHEBI:18420"/>
    </ligand>
</feature>
<keyword evidence="2 5" id="KW-0378">Hydrolase</keyword>
<feature type="binding site" evidence="5">
    <location>
        <position position="176"/>
    </location>
    <ligand>
        <name>Mg(2+)</name>
        <dbReference type="ChEBI" id="CHEBI:18420"/>
    </ligand>
</feature>
<dbReference type="SUPFAM" id="SSF56784">
    <property type="entry name" value="HAD-like"/>
    <property type="match status" value="1"/>
</dbReference>
<dbReference type="CDD" id="cd07514">
    <property type="entry name" value="HAD_Pase"/>
    <property type="match status" value="1"/>
</dbReference>
<keyword evidence="9" id="KW-1185">Reference proteome</keyword>
<evidence type="ECO:0000313" key="8">
    <source>
        <dbReference type="EMBL" id="OFV66285.1"/>
    </source>
</evidence>
<dbReference type="PANTHER" id="PTHR10000:SF8">
    <property type="entry name" value="HAD SUPERFAMILY HYDROLASE-LIKE, TYPE 3"/>
    <property type="match status" value="1"/>
</dbReference>
<gene>
    <name evidence="7" type="ORF">ENI32_08500</name>
    <name evidence="8" type="ORF">SBU_000827</name>
</gene>
<dbReference type="AlphaFoldDB" id="A0A1F2P572"/>
<dbReference type="NCBIfam" id="TIGR01487">
    <property type="entry name" value="Pglycolate_arch"/>
    <property type="match status" value="1"/>
</dbReference>
<keyword evidence="3 5" id="KW-0460">Magnesium</keyword>
<feature type="binding site" evidence="5">
    <location>
        <position position="10"/>
    </location>
    <ligand>
        <name>Mg(2+)</name>
        <dbReference type="ChEBI" id="CHEBI:18420"/>
    </ligand>
</feature>
<dbReference type="Proteomes" id="UP000185779">
    <property type="component" value="Unassembled WGS sequence"/>
</dbReference>
<proteinExistence type="inferred from homology"/>
<dbReference type="STRING" id="1839936.SBU_000827"/>
<reference evidence="7" key="2">
    <citation type="journal article" date="2020" name="mSystems">
        <title>Genome- and Community-Level Interaction Insights into Carbon Utilization and Element Cycling Functions of Hydrothermarchaeota in Hydrothermal Sediment.</title>
        <authorList>
            <person name="Zhou Z."/>
            <person name="Liu Y."/>
            <person name="Xu W."/>
            <person name="Pan J."/>
            <person name="Luo Z.H."/>
            <person name="Li M."/>
        </authorList>
    </citation>
    <scope>NUCLEOTIDE SEQUENCE [LARGE SCALE GENOMIC DNA]</scope>
    <source>
        <strain evidence="7">HyVt-386</strain>
    </source>
</reference>
<dbReference type="GO" id="GO:0005829">
    <property type="term" value="C:cytosol"/>
    <property type="evidence" value="ECO:0007669"/>
    <property type="project" value="TreeGrafter"/>
</dbReference>
<comment type="function">
    <text evidence="5">Catalyzes the dephosphorylation of 2-phosphoglycolate.</text>
</comment>
<accession>A0A1F2P572</accession>
<organism evidence="8 9">
    <name type="scientific">Candidatus Syntropharchaeum butanivorans</name>
    <dbReference type="NCBI Taxonomy" id="1839936"/>
    <lineage>
        <taxon>Archaea</taxon>
        <taxon>Methanobacteriati</taxon>
        <taxon>Methanobacteriota</taxon>
        <taxon>Stenosarchaea group</taxon>
        <taxon>Methanomicrobia</taxon>
        <taxon>Methanosarcinales</taxon>
        <taxon>ANME-2 cluster</taxon>
        <taxon>Candidatus Syntropharchaeum</taxon>
    </lineage>
</organism>
<dbReference type="PANTHER" id="PTHR10000">
    <property type="entry name" value="PHOSPHOSERINE PHOSPHATASE"/>
    <property type="match status" value="1"/>
</dbReference>
<evidence type="ECO:0000256" key="4">
    <source>
        <dbReference type="ARBA" id="ARBA00023277"/>
    </source>
</evidence>
<protein>
    <recommendedName>
        <fullName evidence="5 6">Phosphoglycolate phosphatase</fullName>
        <shortName evidence="5">PGP</shortName>
        <shortName evidence="5">PGPase</shortName>
        <ecNumber evidence="5 6">3.1.3.18</ecNumber>
    </recommendedName>
</protein>
<sequence length="225" mass="24408">MTRCRAVAIDLDGTIAFKDSRVDPVCIEPLRSLVREVPVIIATGNTVCYAMTAAILIGVDRTVIAENGGVIKVGRDGVEIVNGNGEECRRAYEILKDEMKLEALDWDLRKSDVALRRNVSIDQLSRRLAEINPLLEVVDSGLALHIKDRRINKGEALKVVSDIIEVDLTDFAAIGDSDNDIEMLEEVGIGIAVGNASDRLKAVADVVVEGEYGKGVVEAIEILRG</sequence>
<feature type="active site" description="Nucleophile" evidence="5">
    <location>
        <position position="10"/>
    </location>
</feature>
<feature type="binding site" evidence="5">
    <location>
        <position position="153"/>
    </location>
    <ligand>
        <name>substrate</name>
    </ligand>
</feature>
<dbReference type="HAMAP" id="MF_01419">
    <property type="entry name" value="GPH_hydrolase_arch"/>
    <property type="match status" value="1"/>
</dbReference>
<dbReference type="Pfam" id="PF08282">
    <property type="entry name" value="Hydrolase_3"/>
    <property type="match status" value="2"/>
</dbReference>
<dbReference type="GO" id="GO:0008967">
    <property type="term" value="F:phosphoglycolate phosphatase activity"/>
    <property type="evidence" value="ECO:0007669"/>
    <property type="project" value="UniProtKB-UniRule"/>
</dbReference>
<dbReference type="Proteomes" id="UP000885936">
    <property type="component" value="Unassembled WGS sequence"/>
</dbReference>
<comment type="similarity">
    <text evidence="5">Belongs to the archaeal SPP-like hydrolase family.</text>
</comment>
<dbReference type="NCBIfam" id="TIGR01482">
    <property type="entry name" value="SPP-subfamily"/>
    <property type="match status" value="1"/>
</dbReference>
<comment type="caution">
    <text evidence="8">The sequence shown here is derived from an EMBL/GenBank/DDBJ whole genome shotgun (WGS) entry which is preliminary data.</text>
</comment>
<evidence type="ECO:0000256" key="3">
    <source>
        <dbReference type="ARBA" id="ARBA00022842"/>
    </source>
</evidence>
<dbReference type="EC" id="3.1.3.18" evidence="5 6"/>
<dbReference type="Gene3D" id="3.40.50.1000">
    <property type="entry name" value="HAD superfamily/HAD-like"/>
    <property type="match status" value="1"/>
</dbReference>
<evidence type="ECO:0000256" key="5">
    <source>
        <dbReference type="HAMAP-Rule" id="MF_01419"/>
    </source>
</evidence>
<feature type="binding site" evidence="5">
    <location>
        <position position="12"/>
    </location>
    <ligand>
        <name>Mg(2+)</name>
        <dbReference type="ChEBI" id="CHEBI:18420"/>
    </ligand>
</feature>
<dbReference type="EMBL" id="DRIE01000136">
    <property type="protein sequence ID" value="HEC57887.1"/>
    <property type="molecule type" value="Genomic_DNA"/>
</dbReference>
<dbReference type="InterPro" id="IPR036412">
    <property type="entry name" value="HAD-like_sf"/>
</dbReference>
<comment type="cofactor">
    <cofactor evidence="5">
        <name>Mg(2+)</name>
        <dbReference type="ChEBI" id="CHEBI:18420"/>
    </cofactor>
</comment>
<evidence type="ECO:0000256" key="6">
    <source>
        <dbReference type="NCBIfam" id="TIGR01487"/>
    </source>
</evidence>
<dbReference type="Gene3D" id="3.90.1070.10">
    <property type="match status" value="1"/>
</dbReference>
<dbReference type="InterPro" id="IPR006382">
    <property type="entry name" value="PGPase"/>
</dbReference>